<organism evidence="1 2">
    <name type="scientific">Elysia crispata</name>
    <name type="common">lettuce slug</name>
    <dbReference type="NCBI Taxonomy" id="231223"/>
    <lineage>
        <taxon>Eukaryota</taxon>
        <taxon>Metazoa</taxon>
        <taxon>Spiralia</taxon>
        <taxon>Lophotrochozoa</taxon>
        <taxon>Mollusca</taxon>
        <taxon>Gastropoda</taxon>
        <taxon>Heterobranchia</taxon>
        <taxon>Euthyneura</taxon>
        <taxon>Panpulmonata</taxon>
        <taxon>Sacoglossa</taxon>
        <taxon>Placobranchoidea</taxon>
        <taxon>Plakobranchidae</taxon>
        <taxon>Elysia</taxon>
    </lineage>
</organism>
<proteinExistence type="predicted"/>
<comment type="caution">
    <text evidence="1">The sequence shown here is derived from an EMBL/GenBank/DDBJ whole genome shotgun (WGS) entry which is preliminary data.</text>
</comment>
<accession>A0AAE0ZRW7</accession>
<name>A0AAE0ZRW7_9GAST</name>
<keyword evidence="2" id="KW-1185">Reference proteome</keyword>
<evidence type="ECO:0000313" key="2">
    <source>
        <dbReference type="Proteomes" id="UP001283361"/>
    </source>
</evidence>
<protein>
    <submittedName>
        <fullName evidence="1">Uncharacterized protein</fullName>
    </submittedName>
</protein>
<dbReference type="AlphaFoldDB" id="A0AAE0ZRW7"/>
<sequence>MKAIITDELTRCEKLGPSAVKESVTGNNDLTVFWKSVANHDPALAPVRESVTWEHGSDCFLEVCGKSCSWAPSIKRVRYWEH</sequence>
<evidence type="ECO:0000313" key="1">
    <source>
        <dbReference type="EMBL" id="KAK3774470.1"/>
    </source>
</evidence>
<dbReference type="Proteomes" id="UP001283361">
    <property type="component" value="Unassembled WGS sequence"/>
</dbReference>
<gene>
    <name evidence="1" type="ORF">RRG08_000423</name>
</gene>
<reference evidence="1" key="1">
    <citation type="journal article" date="2023" name="G3 (Bethesda)">
        <title>A reference genome for the long-term kleptoplast-retaining sea slug Elysia crispata morphotype clarki.</title>
        <authorList>
            <person name="Eastman K.E."/>
            <person name="Pendleton A.L."/>
            <person name="Shaikh M.A."/>
            <person name="Suttiyut T."/>
            <person name="Ogas R."/>
            <person name="Tomko P."/>
            <person name="Gavelis G."/>
            <person name="Widhalm J.R."/>
            <person name="Wisecaver J.H."/>
        </authorList>
    </citation>
    <scope>NUCLEOTIDE SEQUENCE</scope>
    <source>
        <strain evidence="1">ECLA1</strain>
    </source>
</reference>
<dbReference type="EMBL" id="JAWDGP010003407">
    <property type="protein sequence ID" value="KAK3774470.1"/>
    <property type="molecule type" value="Genomic_DNA"/>
</dbReference>